<protein>
    <submittedName>
        <fullName evidence="3">Cdk-activating kinase assembly factor mat1</fullName>
    </submittedName>
</protein>
<sequence length="206" mass="25112">MNETKIRRDLFKTFNKTKDNFSNLREYNDYLEELEEIIYQKTNAIEPEELNKKIANYRKENEKIIIENEKKQILEKQKVKKKREEEKEKVNRNREEMKRQEEEIKNKRRQRRNQQAQAIINTKIHSKKPKEKEPKKFDYKPQNLVPKEHQEIPKKNLVTLNTGMDKQEQNEKQTEESILASGFQFQYVEQRSINEAFNFLGFSFKN</sequence>
<dbReference type="Pfam" id="PF06391">
    <property type="entry name" value="MAT1"/>
    <property type="match status" value="1"/>
</dbReference>
<evidence type="ECO:0000256" key="1">
    <source>
        <dbReference type="SAM" id="MobiDB-lite"/>
    </source>
</evidence>
<dbReference type="EMBL" id="JAPDFW010000061">
    <property type="protein sequence ID" value="KAJ5076381.1"/>
    <property type="molecule type" value="Genomic_DNA"/>
</dbReference>
<evidence type="ECO:0000313" key="4">
    <source>
        <dbReference type="Proteomes" id="UP001149090"/>
    </source>
</evidence>
<dbReference type="PANTHER" id="PTHR12683:SF13">
    <property type="entry name" value="CDK-ACTIVATING KINASE ASSEMBLY FACTOR MAT1"/>
    <property type="match status" value="1"/>
</dbReference>
<evidence type="ECO:0000313" key="3">
    <source>
        <dbReference type="EMBL" id="KAJ5076381.1"/>
    </source>
</evidence>
<keyword evidence="3" id="KW-0418">Kinase</keyword>
<feature type="compositionally biased region" description="Basic and acidic residues" evidence="1">
    <location>
        <begin position="77"/>
        <end position="105"/>
    </location>
</feature>
<name>A0A9Q0LPI5_ANAIG</name>
<feature type="compositionally biased region" description="Basic and acidic residues" evidence="1">
    <location>
        <begin position="130"/>
        <end position="139"/>
    </location>
</feature>
<evidence type="ECO:0000259" key="2">
    <source>
        <dbReference type="Pfam" id="PF06391"/>
    </source>
</evidence>
<keyword evidence="3" id="KW-0808">Transferase</keyword>
<dbReference type="GO" id="GO:0006281">
    <property type="term" value="P:DNA repair"/>
    <property type="evidence" value="ECO:0007669"/>
    <property type="project" value="TreeGrafter"/>
</dbReference>
<feature type="region of interest" description="Disordered" evidence="1">
    <location>
        <begin position="77"/>
        <end position="141"/>
    </location>
</feature>
<reference evidence="3" key="1">
    <citation type="submission" date="2022-10" db="EMBL/GenBank/DDBJ databases">
        <title>Novel sulphate-reducing endosymbionts in the free-living metamonad Anaeramoeba.</title>
        <authorList>
            <person name="Jerlstrom-Hultqvist J."/>
            <person name="Cepicka I."/>
            <person name="Gallot-Lavallee L."/>
            <person name="Salas-Leiva D."/>
            <person name="Curtis B.A."/>
            <person name="Zahonova K."/>
            <person name="Pipaliya S."/>
            <person name="Dacks J."/>
            <person name="Roger A.J."/>
        </authorList>
    </citation>
    <scope>NUCLEOTIDE SEQUENCE</scope>
    <source>
        <strain evidence="3">BMAN</strain>
    </source>
</reference>
<dbReference type="GO" id="GO:0005675">
    <property type="term" value="C:transcription factor TFIIH holo complex"/>
    <property type="evidence" value="ECO:0007669"/>
    <property type="project" value="TreeGrafter"/>
</dbReference>
<dbReference type="Proteomes" id="UP001149090">
    <property type="component" value="Unassembled WGS sequence"/>
</dbReference>
<gene>
    <name evidence="3" type="ORF">M0811_06380</name>
</gene>
<keyword evidence="4" id="KW-1185">Reference proteome</keyword>
<proteinExistence type="predicted"/>
<dbReference type="InterPro" id="IPR015877">
    <property type="entry name" value="MAT1_centre"/>
</dbReference>
<dbReference type="AlphaFoldDB" id="A0A9Q0LPI5"/>
<accession>A0A9Q0LPI5</accession>
<dbReference type="OMA" id="QFVYERA"/>
<dbReference type="GO" id="GO:0006357">
    <property type="term" value="P:regulation of transcription by RNA polymerase II"/>
    <property type="evidence" value="ECO:0007669"/>
    <property type="project" value="TreeGrafter"/>
</dbReference>
<dbReference type="PANTHER" id="PTHR12683">
    <property type="entry name" value="CDK-ACTIVATING KINASE ASSEMBLY FACTOR MAT1"/>
    <property type="match status" value="1"/>
</dbReference>
<dbReference type="OrthoDB" id="5963at2759"/>
<feature type="domain" description="MAT1 centre" evidence="2">
    <location>
        <begin position="3"/>
        <end position="171"/>
    </location>
</feature>
<dbReference type="GO" id="GO:0016301">
    <property type="term" value="F:kinase activity"/>
    <property type="evidence" value="ECO:0007669"/>
    <property type="project" value="UniProtKB-KW"/>
</dbReference>
<comment type="caution">
    <text evidence="3">The sequence shown here is derived from an EMBL/GenBank/DDBJ whole genome shotgun (WGS) entry which is preliminary data.</text>
</comment>
<organism evidence="3 4">
    <name type="scientific">Anaeramoeba ignava</name>
    <name type="common">Anaerobic marine amoeba</name>
    <dbReference type="NCBI Taxonomy" id="1746090"/>
    <lineage>
        <taxon>Eukaryota</taxon>
        <taxon>Metamonada</taxon>
        <taxon>Anaeramoebidae</taxon>
        <taxon>Anaeramoeba</taxon>
    </lineage>
</organism>